<gene>
    <name evidence="1" type="ORF">SDC9_205926</name>
</gene>
<proteinExistence type="predicted"/>
<name>A0A645JF36_9ZZZZ</name>
<dbReference type="AlphaFoldDB" id="A0A645JF36"/>
<reference evidence="1" key="1">
    <citation type="submission" date="2019-08" db="EMBL/GenBank/DDBJ databases">
        <authorList>
            <person name="Kucharzyk K."/>
            <person name="Murdoch R.W."/>
            <person name="Higgins S."/>
            <person name="Loffler F."/>
        </authorList>
    </citation>
    <scope>NUCLEOTIDE SEQUENCE</scope>
</reference>
<accession>A0A645JF36</accession>
<organism evidence="1">
    <name type="scientific">bioreactor metagenome</name>
    <dbReference type="NCBI Taxonomy" id="1076179"/>
    <lineage>
        <taxon>unclassified sequences</taxon>
        <taxon>metagenomes</taxon>
        <taxon>ecological metagenomes</taxon>
    </lineage>
</organism>
<protein>
    <submittedName>
        <fullName evidence="1">Uncharacterized protein</fullName>
    </submittedName>
</protein>
<comment type="caution">
    <text evidence="1">The sequence shown here is derived from an EMBL/GenBank/DDBJ whole genome shotgun (WGS) entry which is preliminary data.</text>
</comment>
<evidence type="ECO:0000313" key="1">
    <source>
        <dbReference type="EMBL" id="MPN58223.1"/>
    </source>
</evidence>
<sequence length="49" mass="5743">MRLVNDNIDLFCIRTGIVFPHIIVMRKIDAVGVRAVPQNDRIEQHRERS</sequence>
<dbReference type="EMBL" id="VSSQ01130671">
    <property type="protein sequence ID" value="MPN58223.1"/>
    <property type="molecule type" value="Genomic_DNA"/>
</dbReference>